<protein>
    <submittedName>
        <fullName evidence="2">Three-Cys-motif partner protein TcmP</fullName>
    </submittedName>
</protein>
<dbReference type="RefSeq" id="WP_123861593.1">
    <property type="nucleotide sequence ID" value="NZ_CP033930.1"/>
</dbReference>
<dbReference type="InterPro" id="IPR031009">
    <property type="entry name" value="Tcm_partner"/>
</dbReference>
<dbReference type="AlphaFoldDB" id="A0AAD1DVV3"/>
<reference evidence="2 3" key="1">
    <citation type="submission" date="2018-11" db="EMBL/GenBank/DDBJ databases">
        <title>Proposal to divide the Flavobacteriaceae and reorganize its genera based on Amino Acid Identity values calculated from whole genome sequences.</title>
        <authorList>
            <person name="Nicholson A.C."/>
            <person name="Gulvik C.A."/>
            <person name="Whitney A.M."/>
            <person name="Humrighouse B.W."/>
            <person name="Bell M."/>
            <person name="Holmes B."/>
            <person name="Steigerwalt A.G."/>
            <person name="Villarma A."/>
            <person name="Sheth M."/>
            <person name="Batra D."/>
            <person name="Pryor J."/>
            <person name="Bernardet J.-F."/>
            <person name="Hugo C."/>
            <person name="Kampfer P."/>
            <person name="Newman J."/>
            <person name="McQuiston J.R."/>
        </authorList>
    </citation>
    <scope>NUCLEOTIDE SEQUENCE [LARGE SCALE GENOMIC DNA]</scope>
    <source>
        <strain evidence="2 3">H5559</strain>
    </source>
</reference>
<evidence type="ECO:0000259" key="1">
    <source>
        <dbReference type="Pfam" id="PF22560"/>
    </source>
</evidence>
<feature type="domain" description="GMT-like wHTH" evidence="1">
    <location>
        <begin position="286"/>
        <end position="344"/>
    </location>
</feature>
<name>A0AAD1DVV3_CHRID</name>
<dbReference type="InterPro" id="IPR054339">
    <property type="entry name" value="GMT_wHTH"/>
</dbReference>
<dbReference type="Pfam" id="PF22560">
    <property type="entry name" value="GMT-wHTH"/>
    <property type="match status" value="1"/>
</dbReference>
<dbReference type="NCBIfam" id="TIGR04474">
    <property type="entry name" value="tcm_partner"/>
    <property type="match status" value="1"/>
</dbReference>
<organism evidence="2 3">
    <name type="scientific">Chryseobacterium indologenes</name>
    <name type="common">Flavobacterium indologenes</name>
    <dbReference type="NCBI Taxonomy" id="253"/>
    <lineage>
        <taxon>Bacteria</taxon>
        <taxon>Pseudomonadati</taxon>
        <taxon>Bacteroidota</taxon>
        <taxon>Flavobacteriia</taxon>
        <taxon>Flavobacteriales</taxon>
        <taxon>Weeksellaceae</taxon>
        <taxon>Chryseobacterium group</taxon>
        <taxon>Chryseobacterium</taxon>
    </lineage>
</organism>
<sequence length="376" mass="44589">MNKLNVKSNLLDHSEAKVRLLGEYLKRYLNIISNDGFTEKIYIHDLFCGQGEYENGGYGSPLVALKNVKDTYFSVINKRNNKLPKIDCIFNDIEESKTTILKRTIEEKKLHNNTIGNLIITNNDYKEEVKILQDKFRKYKNEKAFVFIDPYGYKELKASDIKELIGSHKKSEILLWLPIQFMYRFSDKETPDVLKNLISDLQIIEDVKSSSNVWDFIYSLKKGFQNYLGRDFFVDNFTLKKEENTVFCLYFFTSHIKGFEKMLESKWEIDSEEGRGWEYSGNSPSLFYDHKTNRLEELLKVFLNSERKYNFDLYEFTLKEGFLTKHTNEILADWQNRGLLDVLLTNNDSNARRKSFYVKYYKATDVERKKVYYILK</sequence>
<evidence type="ECO:0000313" key="3">
    <source>
        <dbReference type="Proteomes" id="UP000269015"/>
    </source>
</evidence>
<dbReference type="EMBL" id="CP033930">
    <property type="protein sequence ID" value="AZB17622.1"/>
    <property type="molecule type" value="Genomic_DNA"/>
</dbReference>
<dbReference type="Proteomes" id="UP000269015">
    <property type="component" value="Chromosome"/>
</dbReference>
<evidence type="ECO:0000313" key="2">
    <source>
        <dbReference type="EMBL" id="AZB17622.1"/>
    </source>
</evidence>
<proteinExistence type="predicted"/>
<gene>
    <name evidence="2" type="primary">tcmP</name>
    <name evidence="2" type="ORF">EG352_07495</name>
</gene>
<accession>A0AAD1DVV3</accession>